<evidence type="ECO:0000313" key="4">
    <source>
        <dbReference type="Proteomes" id="UP000318937"/>
    </source>
</evidence>
<comment type="caution">
    <text evidence="3">The sequence shown here is derived from an EMBL/GenBank/DDBJ whole genome shotgun (WGS) entry which is preliminary data.</text>
</comment>
<dbReference type="Gene3D" id="3.30.530.20">
    <property type="match status" value="1"/>
</dbReference>
<dbReference type="EMBL" id="VDGG01000035">
    <property type="protein sequence ID" value="TQR10340.1"/>
    <property type="molecule type" value="Genomic_DNA"/>
</dbReference>
<dbReference type="InterPro" id="IPR013538">
    <property type="entry name" value="ASHA1/2-like_C"/>
</dbReference>
<dbReference type="Proteomes" id="UP000318937">
    <property type="component" value="Unassembled WGS sequence"/>
</dbReference>
<reference evidence="3 4" key="1">
    <citation type="submission" date="2019-05" db="EMBL/GenBank/DDBJ databases">
        <title>Psychrobacillus vulpis sp. nov., a new species isolated from feces of a red fox that inhabits in The Tablas de Daimiel Natural Park, Albacete, Spain.</title>
        <authorList>
            <person name="Rodriguez M."/>
            <person name="Reina J.C."/>
            <person name="Bejar V."/>
            <person name="Llamas I."/>
        </authorList>
    </citation>
    <scope>NUCLEOTIDE SEQUENCE [LARGE SCALE GENOMIC DNA]</scope>
    <source>
        <strain evidence="3 4">NHI-2</strain>
    </source>
</reference>
<dbReference type="RefSeq" id="WP_142608220.1">
    <property type="nucleotide sequence ID" value="NZ_VDGG01000035.1"/>
</dbReference>
<comment type="similarity">
    <text evidence="1">Belongs to the AHA1 family.</text>
</comment>
<dbReference type="AlphaFoldDB" id="A0A544SYQ9"/>
<dbReference type="Pfam" id="PF08327">
    <property type="entry name" value="AHSA1"/>
    <property type="match status" value="1"/>
</dbReference>
<evidence type="ECO:0000256" key="1">
    <source>
        <dbReference type="ARBA" id="ARBA00006817"/>
    </source>
</evidence>
<name>A0A544SYQ9_9BACI</name>
<gene>
    <name evidence="3" type="ORF">FG383_15080</name>
</gene>
<protein>
    <submittedName>
        <fullName evidence="3">SRPBCC family protein</fullName>
    </submittedName>
</protein>
<dbReference type="OrthoDB" id="9803476at2"/>
<evidence type="ECO:0000259" key="2">
    <source>
        <dbReference type="Pfam" id="PF08327"/>
    </source>
</evidence>
<dbReference type="CDD" id="cd08899">
    <property type="entry name" value="SRPBCC_CalC_Aha1-like_6"/>
    <property type="match status" value="1"/>
</dbReference>
<dbReference type="SUPFAM" id="SSF55961">
    <property type="entry name" value="Bet v1-like"/>
    <property type="match status" value="1"/>
</dbReference>
<dbReference type="InterPro" id="IPR023393">
    <property type="entry name" value="START-like_dom_sf"/>
</dbReference>
<accession>A0A544SYQ9</accession>
<organism evidence="3 4">
    <name type="scientific">Psychrobacillus soli</name>
    <dbReference type="NCBI Taxonomy" id="1543965"/>
    <lineage>
        <taxon>Bacteria</taxon>
        <taxon>Bacillati</taxon>
        <taxon>Bacillota</taxon>
        <taxon>Bacilli</taxon>
        <taxon>Bacillales</taxon>
        <taxon>Bacillaceae</taxon>
        <taxon>Psychrobacillus</taxon>
    </lineage>
</organism>
<evidence type="ECO:0000313" key="3">
    <source>
        <dbReference type="EMBL" id="TQR10340.1"/>
    </source>
</evidence>
<feature type="domain" description="Activator of Hsp90 ATPase homologue 1/2-like C-terminal" evidence="2">
    <location>
        <begin position="22"/>
        <end position="131"/>
    </location>
</feature>
<keyword evidence="4" id="KW-1185">Reference proteome</keyword>
<sequence>MIATIQQENDTYSARYERHFPHSIEEVWSMLTDNEKLQQWFTELRIVDLRKGGLIKFDMQDGTFIDMQILDYEPLKVLAFEWDKDIARFELSPLAEGCQLTFIETITSITEHTARDLAGWHVCLDVIEAILDDRPIARNDEWEVWYVKYKELLEKLVK</sequence>
<proteinExistence type="inferred from homology"/>